<dbReference type="PANTHER" id="PTHR13052:SF2">
    <property type="entry name" value="NUCLEAR FACTOR KAPPA-B-BINDING PROTEIN"/>
    <property type="match status" value="1"/>
</dbReference>
<protein>
    <recommendedName>
        <fullName evidence="4">Nuclear factor related to kappa-B-binding protein</fullName>
    </recommendedName>
</protein>
<dbReference type="InterPro" id="IPR024867">
    <property type="entry name" value="NFRKB"/>
</dbReference>
<evidence type="ECO:0000313" key="3">
    <source>
        <dbReference type="Proteomes" id="UP000824120"/>
    </source>
</evidence>
<dbReference type="PANTHER" id="PTHR13052">
    <property type="entry name" value="NFRKB-RELATED"/>
    <property type="match status" value="1"/>
</dbReference>
<organism evidence="2 3">
    <name type="scientific">Solanum commersonii</name>
    <name type="common">Commerson's wild potato</name>
    <name type="synonym">Commerson's nightshade</name>
    <dbReference type="NCBI Taxonomy" id="4109"/>
    <lineage>
        <taxon>Eukaryota</taxon>
        <taxon>Viridiplantae</taxon>
        <taxon>Streptophyta</taxon>
        <taxon>Embryophyta</taxon>
        <taxon>Tracheophyta</taxon>
        <taxon>Spermatophyta</taxon>
        <taxon>Magnoliopsida</taxon>
        <taxon>eudicotyledons</taxon>
        <taxon>Gunneridae</taxon>
        <taxon>Pentapetalae</taxon>
        <taxon>asterids</taxon>
        <taxon>lamiids</taxon>
        <taxon>Solanales</taxon>
        <taxon>Solanaceae</taxon>
        <taxon>Solanoideae</taxon>
        <taxon>Solaneae</taxon>
        <taxon>Solanum</taxon>
    </lineage>
</organism>
<feature type="compositionally biased region" description="Basic and acidic residues" evidence="1">
    <location>
        <begin position="674"/>
        <end position="727"/>
    </location>
</feature>
<feature type="region of interest" description="Disordered" evidence="1">
    <location>
        <begin position="1132"/>
        <end position="1159"/>
    </location>
</feature>
<proteinExistence type="predicted"/>
<gene>
    <name evidence="2" type="ORF">H5410_009819</name>
</gene>
<dbReference type="EMBL" id="JACXVP010000002">
    <property type="protein sequence ID" value="KAG5624601.1"/>
    <property type="molecule type" value="Genomic_DNA"/>
</dbReference>
<dbReference type="AlphaFoldDB" id="A0A9J6AJH8"/>
<comment type="caution">
    <text evidence="2">The sequence shown here is derived from an EMBL/GenBank/DDBJ whole genome shotgun (WGS) entry which is preliminary data.</text>
</comment>
<sequence length="1159" mass="130993">MVADQWKKRLRAINNIDCPLDPHGLKKKKKQGLARYNLKLRSNVSLVWDDKKRCVLAKKEQIGISQRELTPFLDSLSHHHSILADVFTLPLETFELNNLNEVLSHKVWQANLSEDERGFLTQFLPEGSGPDDIVYKLLGEENFHFGNQFLKWQESGETSAFLIMELAPCDCFGLELQFSSHLRPLFYFLSRACSILSPVYCFYGLLLSRFSNNLVIFSGENSVITVKRHGGYVEGGNGCSIGGFIAKNNGGQMICSGSFHPDNVMRQEQLFKSNKKAYYMELQNYHDNMIGKLQLWKESLESCKDSEEEMVERILRRACSTHDVLQRRGFRFAQDACYVTGCRKQGVYVLTLQDNCKSVVDVLLYLGERLDKLWWDGQLVTAVGTLRKGLTEGTYGSSPDGAKMAARSRKGEKLNKRNIQHSDGAKYMSYIKVSREHYQRVKNSMKHNSNSIQPRSLSNVLGDVENLHVQPFEFYEEEERQKLHDHWLQLANRDVPVGFAKWIKRRSQELQVRISLGQEMEQKLNVQIKGEEKMSSDGIFPERTDCKEAEERTNSDGIFAEQTDYKETEIILSMEVEADQQEDNEKSDLLIEKQMEREIVNNEVSLQSEVDKHESVDESDGLIEKQMEREILNNELPLQSEVDQHEGEENSDGLIEKQMEREVLNNELPLQSEVDQHEGKEKSDGLIEKQMEREILNNDRIKSEVDQHEGKEESDGLIEKKMEREILNNELPIQPEDQEGGESASLFDEQTPDSTANTDYDDGSLPVSLSQDLDHVSLDESNQLGHFKLDSNENNIIQQADEVSPTVSEYPEGLNSVDVPVDQGDPLASTSDGWPAISIAASYGCATPISHEYSSAEELSLGHPRVTEERAASLINLEAVPTGKDAGRDMLPREPSAISLFGSYPQNRNEIFHPFFKDPDNSSYNHEQRQSPLDFQPATNLMVQQGQYSGHFREQLHVQLPIELRHKGMNDLLMHQNFQGNLYPDGSRYSFPRHEQLNVGMQDWAINSVHVSTPPQTHLSSGDLLSQNWFSGENHARGSWSTFGGVGGPSQSIGSVNNSDQSLYSVLSECDALHQSGSYNVSGSRERLIPSRNYGEIGVGVPTTSNASQQQAVSLSYMSSQESPSGLKPNNGLGWTSMSTQNPGYHDSMGKPFLRPWNP</sequence>
<feature type="compositionally biased region" description="Polar residues" evidence="1">
    <location>
        <begin position="1133"/>
        <end position="1143"/>
    </location>
</feature>
<dbReference type="Proteomes" id="UP000824120">
    <property type="component" value="Chromosome 2"/>
</dbReference>
<dbReference type="GO" id="GO:0031011">
    <property type="term" value="C:Ino80 complex"/>
    <property type="evidence" value="ECO:0007669"/>
    <property type="project" value="InterPro"/>
</dbReference>
<accession>A0A9J6AJH8</accession>
<feature type="region of interest" description="Disordered" evidence="1">
    <location>
        <begin position="633"/>
        <end position="768"/>
    </location>
</feature>
<keyword evidence="3" id="KW-1185">Reference proteome</keyword>
<name>A0A9J6AJH8_SOLCO</name>
<evidence type="ECO:0008006" key="4">
    <source>
        <dbReference type="Google" id="ProtNLM"/>
    </source>
</evidence>
<evidence type="ECO:0000313" key="2">
    <source>
        <dbReference type="EMBL" id="KAG5624601.1"/>
    </source>
</evidence>
<reference evidence="2 3" key="1">
    <citation type="submission" date="2020-09" db="EMBL/GenBank/DDBJ databases">
        <title>De no assembly of potato wild relative species, Solanum commersonii.</title>
        <authorList>
            <person name="Cho K."/>
        </authorList>
    </citation>
    <scope>NUCLEOTIDE SEQUENCE [LARGE SCALE GENOMIC DNA]</scope>
    <source>
        <strain evidence="2">LZ3.2</strain>
        <tissue evidence="2">Leaf</tissue>
    </source>
</reference>
<dbReference type="OrthoDB" id="70874at2759"/>
<evidence type="ECO:0000256" key="1">
    <source>
        <dbReference type="SAM" id="MobiDB-lite"/>
    </source>
</evidence>
<feature type="compositionally biased region" description="Basic and acidic residues" evidence="1">
    <location>
        <begin position="642"/>
        <end position="664"/>
    </location>
</feature>